<sequence>MNKIKVTIDKLNGSVSFEVREQDKLIIKDTINGKCSSEFHKEYLVNSSTLSLTSVVTEYKGNKPEISVKVIN</sequence>
<evidence type="ECO:0000313" key="2">
    <source>
        <dbReference type="Proteomes" id="UP000619976"/>
    </source>
</evidence>
<comment type="caution">
    <text evidence="1">The sequence shown here is derived from an EMBL/GenBank/DDBJ whole genome shotgun (WGS) entry which is preliminary data.</text>
</comment>
<protein>
    <submittedName>
        <fullName evidence="1">Uncharacterized protein</fullName>
    </submittedName>
</protein>
<organism evidence="1 2">
    <name type="scientific">Proteus penneri</name>
    <dbReference type="NCBI Taxonomy" id="102862"/>
    <lineage>
        <taxon>Bacteria</taxon>
        <taxon>Pseudomonadati</taxon>
        <taxon>Pseudomonadota</taxon>
        <taxon>Gammaproteobacteria</taxon>
        <taxon>Enterobacterales</taxon>
        <taxon>Morganellaceae</taxon>
        <taxon>Proteus</taxon>
    </lineage>
</organism>
<evidence type="ECO:0000313" key="1">
    <source>
        <dbReference type="EMBL" id="MBJ2118945.1"/>
    </source>
</evidence>
<name>A0ABS0W6L7_9GAMM</name>
<dbReference type="Proteomes" id="UP000619976">
    <property type="component" value="Unassembled WGS sequence"/>
</dbReference>
<keyword evidence="2" id="KW-1185">Reference proteome</keyword>
<accession>A0ABS0W6L7</accession>
<gene>
    <name evidence="1" type="ORF">JFQ69_14875</name>
</gene>
<reference evidence="1 2" key="1">
    <citation type="submission" date="2020-12" db="EMBL/GenBank/DDBJ databases">
        <title>Enhanced detection system for hospital associated transmission using whole genome sequencing surveillance.</title>
        <authorList>
            <person name="Harrison L.H."/>
            <person name="Van Tyne D."/>
            <person name="Marsh J.W."/>
            <person name="Griffith M.P."/>
            <person name="Snyder D.J."/>
            <person name="Cooper V.S."/>
            <person name="Mustapha M."/>
        </authorList>
    </citation>
    <scope>NUCLEOTIDE SEQUENCE [LARGE SCALE GENOMIC DNA]</scope>
    <source>
        <strain evidence="1 2">PR00195</strain>
    </source>
</reference>
<proteinExistence type="predicted"/>
<dbReference type="RefSeq" id="WP_161750213.1">
    <property type="nucleotide sequence ID" value="NZ_JAEKCB010000008.1"/>
</dbReference>
<dbReference type="EMBL" id="JAEKCB010000008">
    <property type="protein sequence ID" value="MBJ2118945.1"/>
    <property type="molecule type" value="Genomic_DNA"/>
</dbReference>